<dbReference type="SUPFAM" id="SSF101801">
    <property type="entry name" value="Surface presentation of antigens (SPOA)"/>
    <property type="match status" value="2"/>
</dbReference>
<dbReference type="InterPro" id="IPR001689">
    <property type="entry name" value="Flag_FliM"/>
</dbReference>
<dbReference type="NCBIfam" id="TIGR02480">
    <property type="entry name" value="fliN"/>
    <property type="match status" value="1"/>
</dbReference>
<dbReference type="SUPFAM" id="SSF103039">
    <property type="entry name" value="CheC-like"/>
    <property type="match status" value="1"/>
</dbReference>
<dbReference type="GO" id="GO:0009425">
    <property type="term" value="C:bacterial-type flagellum basal body"/>
    <property type="evidence" value="ECO:0007669"/>
    <property type="project" value="UniProtKB-SubCell"/>
</dbReference>
<comment type="function">
    <text evidence="9">FliN is one of three proteins (FliG, FliN, FliM) that form the rotor-mounted switch complex (C ring), located at the base of the basal body. This complex interacts with the CheY and CheZ chemotaxis proteins, in addition to contacting components of the motor that determine the direction of flagellar rotation.</text>
</comment>
<dbReference type="InterPro" id="IPR012826">
    <property type="entry name" value="FliN"/>
</dbReference>
<dbReference type="GO" id="GO:0050918">
    <property type="term" value="P:positive chemotaxis"/>
    <property type="evidence" value="ECO:0007669"/>
    <property type="project" value="TreeGrafter"/>
</dbReference>
<dbReference type="InterPro" id="IPR001543">
    <property type="entry name" value="FliN-like_C"/>
</dbReference>
<dbReference type="GO" id="GO:0003774">
    <property type="term" value="F:cytoskeletal motor activity"/>
    <property type="evidence" value="ECO:0007669"/>
    <property type="project" value="UniProtKB-UniRule"/>
</dbReference>
<evidence type="ECO:0000256" key="7">
    <source>
        <dbReference type="ARBA" id="ARBA00023143"/>
    </source>
</evidence>
<organism evidence="11 12">
    <name type="scientific">Buchnera aphidicola</name>
    <name type="common">Lipaphis pseudobrassicae</name>
    <dbReference type="NCBI Taxonomy" id="1258543"/>
    <lineage>
        <taxon>Bacteria</taxon>
        <taxon>Pseudomonadati</taxon>
        <taxon>Pseudomonadota</taxon>
        <taxon>Gammaproteobacteria</taxon>
        <taxon>Enterobacterales</taxon>
        <taxon>Erwiniaceae</taxon>
        <taxon>Buchnera</taxon>
    </lineage>
</organism>
<evidence type="ECO:0000256" key="3">
    <source>
        <dbReference type="ARBA" id="ARBA00022475"/>
    </source>
</evidence>
<evidence type="ECO:0000256" key="1">
    <source>
        <dbReference type="ARBA" id="ARBA00009226"/>
    </source>
</evidence>
<dbReference type="PRINTS" id="PR00956">
    <property type="entry name" value="FLGMOTORFLIN"/>
</dbReference>
<keyword evidence="11" id="KW-0966">Cell projection</keyword>
<evidence type="ECO:0000256" key="2">
    <source>
        <dbReference type="ARBA" id="ARBA00011049"/>
    </source>
</evidence>
<evidence type="ECO:0000256" key="8">
    <source>
        <dbReference type="ARBA" id="ARBA00025044"/>
    </source>
</evidence>
<feature type="domain" description="Flagellar motor switch protein FliN-like C-terminal" evidence="10">
    <location>
        <begin position="236"/>
        <end position="304"/>
    </location>
</feature>
<name>A0A4D6Y737_9GAMM</name>
<comment type="similarity">
    <text evidence="1 9">Belongs to the FliN/MopA/SpaO family.</text>
</comment>
<dbReference type="InterPro" id="IPR036429">
    <property type="entry name" value="SpoA-like_sf"/>
</dbReference>
<keyword evidence="11" id="KW-0969">Cilium</keyword>
<comment type="similarity">
    <text evidence="2">Belongs to the FliM family.</text>
</comment>
<dbReference type="PANTHER" id="PTHR30034">
    <property type="entry name" value="FLAGELLAR MOTOR SWITCH PROTEIN FLIM"/>
    <property type="match status" value="1"/>
</dbReference>
<evidence type="ECO:0000256" key="6">
    <source>
        <dbReference type="ARBA" id="ARBA00023136"/>
    </source>
</evidence>
<dbReference type="Gene3D" id="2.30.330.10">
    <property type="entry name" value="SpoA-like"/>
    <property type="match status" value="1"/>
</dbReference>
<dbReference type="InterPro" id="IPR028976">
    <property type="entry name" value="CheC-like_sf"/>
</dbReference>
<dbReference type="PANTHER" id="PTHR30034:SF6">
    <property type="entry name" value="YOP PROTEINS TRANSLOCATION PROTEIN Q"/>
    <property type="match status" value="1"/>
</dbReference>
<keyword evidence="7 9" id="KW-0975">Bacterial flagellum</keyword>
<evidence type="ECO:0000313" key="11">
    <source>
        <dbReference type="EMBL" id="QCI21971.1"/>
    </source>
</evidence>
<dbReference type="RefSeq" id="WP_158355813.1">
    <property type="nucleotide sequence ID" value="NZ_CP034870.1"/>
</dbReference>
<sequence length="443" mass="51828">MGKSNNLHNKFNKFYQRDQNLNSFLKKDEIEILENINTYFAKKVIINFSTFIKKNVRISSHSMKIESLLKFNRKNIKDISLFNSIKVLPFKHQFFLTYCSNFFSIIIDLLFGSDSHAIETYNKKNNITSTELLISKQITNIINNSLSNTFKKFFALDIKFINEKILLNFKQSCFNSNEMFLINFFNLSIDNIELYFYFLMPLSIIKIINETKLFKINNDKNISPKQDIINNIVFEDIHNIELDIFFKINDISISYNKFLTLSVGDVFLIENPDRIIGFLENKPIFFAKYKRFNEQSIVFIEQFIKNLKYKKIRNAFMSNTMNDSNHEKKPQQDNFNKNILTQDDINKNTGLNDSQEIVRNKNIIFDTPLNITVELGKSKVKIKDFLGFSKGSMLILDKLIKEPLDIFLNGHVIASGEIVVLENKYGIRITNVKNTLRTLNALS</sequence>
<keyword evidence="4 9" id="KW-0145">Chemotaxis</keyword>
<proteinExistence type="inferred from homology"/>
<dbReference type="InterPro" id="IPR001172">
    <property type="entry name" value="FliN_T3SS_HrcQb"/>
</dbReference>
<evidence type="ECO:0000313" key="12">
    <source>
        <dbReference type="Proteomes" id="UP000298564"/>
    </source>
</evidence>
<dbReference type="Pfam" id="PF01052">
    <property type="entry name" value="FliMN_C"/>
    <property type="match status" value="2"/>
</dbReference>
<evidence type="ECO:0000256" key="4">
    <source>
        <dbReference type="ARBA" id="ARBA00022500"/>
    </source>
</evidence>
<reference evidence="11 12" key="2">
    <citation type="submission" date="2019-05" db="EMBL/GenBank/DDBJ databases">
        <title>Genome evolution of the obligate endosymbiont Buchnera aphidicola.</title>
        <authorList>
            <person name="Moran N.A."/>
        </authorList>
    </citation>
    <scope>NUCLEOTIDE SEQUENCE [LARGE SCALE GENOMIC DNA]</scope>
    <source>
        <strain evidence="11 12">Lps</strain>
    </source>
</reference>
<keyword evidence="11" id="KW-0282">Flagellum</keyword>
<reference evidence="11 12" key="1">
    <citation type="submission" date="2018-12" db="EMBL/GenBank/DDBJ databases">
        <authorList>
            <person name="Chong R.A."/>
        </authorList>
    </citation>
    <scope>NUCLEOTIDE SEQUENCE [LARGE SCALE GENOMIC DNA]</scope>
    <source>
        <strain evidence="11 12">Lps</strain>
    </source>
</reference>
<evidence type="ECO:0000259" key="10">
    <source>
        <dbReference type="Pfam" id="PF01052"/>
    </source>
</evidence>
<dbReference type="GO" id="GO:0005886">
    <property type="term" value="C:plasma membrane"/>
    <property type="evidence" value="ECO:0007669"/>
    <property type="project" value="UniProtKB-SubCell"/>
</dbReference>
<keyword evidence="6 9" id="KW-0472">Membrane</keyword>
<keyword evidence="3 9" id="KW-1003">Cell membrane</keyword>
<feature type="domain" description="Flagellar motor switch protein FliN-like C-terminal" evidence="10">
    <location>
        <begin position="364"/>
        <end position="432"/>
    </location>
</feature>
<dbReference type="AlphaFoldDB" id="A0A4D6Y737"/>
<comment type="function">
    <text evidence="8">FliM is one of three proteins (FliG, FliN, FliM) that forms the rotor-mounted switch complex (C ring), located at the base of the basal body. This complex interacts with the CheY and CheZ chemotaxis proteins, in addition to contacting components of the motor that determine the direction of flagellar rotation.</text>
</comment>
<accession>A0A4D6Y737</accession>
<dbReference type="Pfam" id="PF02154">
    <property type="entry name" value="FliM"/>
    <property type="match status" value="1"/>
</dbReference>
<dbReference type="GO" id="GO:0071978">
    <property type="term" value="P:bacterial-type flagellum-dependent swarming motility"/>
    <property type="evidence" value="ECO:0007669"/>
    <property type="project" value="TreeGrafter"/>
</dbReference>
<evidence type="ECO:0000256" key="9">
    <source>
        <dbReference type="RuleBase" id="RU362074"/>
    </source>
</evidence>
<keyword evidence="5 9" id="KW-0283">Flagellar rotation</keyword>
<comment type="subcellular location">
    <subcellularLocation>
        <location evidence="9">Cell membrane</location>
        <topology evidence="9">Peripheral membrane protein</topology>
        <orientation evidence="9">Cytoplasmic side</orientation>
    </subcellularLocation>
    <subcellularLocation>
        <location evidence="9">Bacterial flagellum basal body</location>
    </subcellularLocation>
</comment>
<protein>
    <recommendedName>
        <fullName evidence="9">Flagellar motor switch protein FliN</fullName>
    </recommendedName>
</protein>
<gene>
    <name evidence="11" type="primary">fliN</name>
    <name evidence="11" type="ORF">D9V70_00400</name>
</gene>
<evidence type="ECO:0000256" key="5">
    <source>
        <dbReference type="ARBA" id="ARBA00022779"/>
    </source>
</evidence>
<dbReference type="Gene3D" id="3.40.1550.10">
    <property type="entry name" value="CheC-like"/>
    <property type="match status" value="1"/>
</dbReference>
<dbReference type="EMBL" id="CP034870">
    <property type="protein sequence ID" value="QCI21971.1"/>
    <property type="molecule type" value="Genomic_DNA"/>
</dbReference>
<dbReference type="OrthoDB" id="6553180at2"/>
<dbReference type="Proteomes" id="UP000298564">
    <property type="component" value="Chromosome"/>
</dbReference>